<dbReference type="GO" id="GO:0000155">
    <property type="term" value="F:phosphorelay sensor kinase activity"/>
    <property type="evidence" value="ECO:0007669"/>
    <property type="project" value="InterPro"/>
</dbReference>
<dbReference type="GO" id="GO:0005524">
    <property type="term" value="F:ATP binding"/>
    <property type="evidence" value="ECO:0007669"/>
    <property type="project" value="UniProtKB-KW"/>
</dbReference>
<feature type="domain" description="Histidine kinase" evidence="11">
    <location>
        <begin position="240"/>
        <end position="449"/>
    </location>
</feature>
<comment type="caution">
    <text evidence="13">The sequence shown here is derived from an EMBL/GenBank/DDBJ whole genome shotgun (WGS) entry which is preliminary data.</text>
</comment>
<dbReference type="Gene3D" id="3.30.565.10">
    <property type="entry name" value="Histidine kinase-like ATPase, C-terminal domain"/>
    <property type="match status" value="1"/>
</dbReference>
<dbReference type="RefSeq" id="WP_126842129.1">
    <property type="nucleotide sequence ID" value="NZ_PIQH01000007.1"/>
</dbReference>
<dbReference type="InterPro" id="IPR003661">
    <property type="entry name" value="HisK_dim/P_dom"/>
</dbReference>
<dbReference type="OrthoDB" id="9804645at2"/>
<evidence type="ECO:0000313" key="13">
    <source>
        <dbReference type="EMBL" id="RUO79953.1"/>
    </source>
</evidence>
<keyword evidence="14" id="KW-1185">Reference proteome</keyword>
<evidence type="ECO:0000256" key="1">
    <source>
        <dbReference type="ARBA" id="ARBA00000085"/>
    </source>
</evidence>
<dbReference type="InterPro" id="IPR036890">
    <property type="entry name" value="HATPase_C_sf"/>
</dbReference>
<dbReference type="Gene3D" id="6.10.340.10">
    <property type="match status" value="1"/>
</dbReference>
<dbReference type="PROSITE" id="PS50109">
    <property type="entry name" value="HIS_KIN"/>
    <property type="match status" value="1"/>
</dbReference>
<keyword evidence="6" id="KW-0808">Transferase</keyword>
<dbReference type="Proteomes" id="UP000287996">
    <property type="component" value="Unassembled WGS sequence"/>
</dbReference>
<dbReference type="InterPro" id="IPR050980">
    <property type="entry name" value="2C_sensor_his_kinase"/>
</dbReference>
<dbReference type="SUPFAM" id="SSF55874">
    <property type="entry name" value="ATPase domain of HSP90 chaperone/DNA topoisomerase II/histidine kinase"/>
    <property type="match status" value="1"/>
</dbReference>
<dbReference type="InterPro" id="IPR004358">
    <property type="entry name" value="Sig_transdc_His_kin-like_C"/>
</dbReference>
<evidence type="ECO:0000256" key="8">
    <source>
        <dbReference type="ARBA" id="ARBA00022777"/>
    </source>
</evidence>
<keyword evidence="10" id="KW-0812">Transmembrane</keyword>
<feature type="domain" description="HAMP" evidence="12">
    <location>
        <begin position="178"/>
        <end position="232"/>
    </location>
</feature>
<keyword evidence="10" id="KW-0472">Membrane</keyword>
<gene>
    <name evidence="13" type="ORF">CWI84_08310</name>
</gene>
<dbReference type="EMBL" id="PIQH01000007">
    <property type="protein sequence ID" value="RUO79953.1"/>
    <property type="molecule type" value="Genomic_DNA"/>
</dbReference>
<evidence type="ECO:0000256" key="5">
    <source>
        <dbReference type="ARBA" id="ARBA00022553"/>
    </source>
</evidence>
<reference evidence="13 14" key="1">
    <citation type="journal article" date="2011" name="Front. Microbiol.">
        <title>Genomic signatures of strain selection and enhancement in Bacillus atrophaeus var. globigii, a historical biowarfare simulant.</title>
        <authorList>
            <person name="Gibbons H.S."/>
            <person name="Broomall S.M."/>
            <person name="McNew L.A."/>
            <person name="Daligault H."/>
            <person name="Chapman C."/>
            <person name="Bruce D."/>
            <person name="Karavis M."/>
            <person name="Krepps M."/>
            <person name="McGregor P.A."/>
            <person name="Hong C."/>
            <person name="Park K.H."/>
            <person name="Akmal A."/>
            <person name="Feldman A."/>
            <person name="Lin J.S."/>
            <person name="Chang W.E."/>
            <person name="Higgs B.W."/>
            <person name="Demirev P."/>
            <person name="Lindquist J."/>
            <person name="Liem A."/>
            <person name="Fochler E."/>
            <person name="Read T.D."/>
            <person name="Tapia R."/>
            <person name="Johnson S."/>
            <person name="Bishop-Lilly K.A."/>
            <person name="Detter C."/>
            <person name="Han C."/>
            <person name="Sozhamannan S."/>
            <person name="Rosenzweig C.N."/>
            <person name="Skowronski E.W."/>
        </authorList>
    </citation>
    <scope>NUCLEOTIDE SEQUENCE [LARGE SCALE GENOMIC DNA]</scope>
    <source>
        <strain evidence="13 14">CC-PW-9</strain>
    </source>
</reference>
<dbReference type="SMART" id="SM00388">
    <property type="entry name" value="HisKA"/>
    <property type="match status" value="1"/>
</dbReference>
<dbReference type="InterPro" id="IPR005467">
    <property type="entry name" value="His_kinase_dom"/>
</dbReference>
<evidence type="ECO:0000256" key="6">
    <source>
        <dbReference type="ARBA" id="ARBA00022679"/>
    </source>
</evidence>
<dbReference type="CDD" id="cd06225">
    <property type="entry name" value="HAMP"/>
    <property type="match status" value="1"/>
</dbReference>
<feature type="transmembrane region" description="Helical" evidence="10">
    <location>
        <begin position="162"/>
        <end position="181"/>
    </location>
</feature>
<evidence type="ECO:0000256" key="2">
    <source>
        <dbReference type="ARBA" id="ARBA00004651"/>
    </source>
</evidence>
<organism evidence="13 14">
    <name type="scientific">Idiomarina tyrosinivorans</name>
    <dbReference type="NCBI Taxonomy" id="1445662"/>
    <lineage>
        <taxon>Bacteria</taxon>
        <taxon>Pseudomonadati</taxon>
        <taxon>Pseudomonadota</taxon>
        <taxon>Gammaproteobacteria</taxon>
        <taxon>Alteromonadales</taxon>
        <taxon>Idiomarinaceae</taxon>
        <taxon>Idiomarina</taxon>
    </lineage>
</organism>
<dbReference type="Pfam" id="PF00512">
    <property type="entry name" value="HisKA"/>
    <property type="match status" value="1"/>
</dbReference>
<dbReference type="PROSITE" id="PS50885">
    <property type="entry name" value="HAMP"/>
    <property type="match status" value="1"/>
</dbReference>
<keyword evidence="4" id="KW-1003">Cell membrane</keyword>
<dbReference type="Pfam" id="PF02518">
    <property type="entry name" value="HATPase_c"/>
    <property type="match status" value="1"/>
</dbReference>
<keyword evidence="8 13" id="KW-0418">Kinase</keyword>
<evidence type="ECO:0000259" key="11">
    <source>
        <dbReference type="PROSITE" id="PS50109"/>
    </source>
</evidence>
<keyword evidence="5" id="KW-0597">Phosphoprotein</keyword>
<evidence type="ECO:0000256" key="9">
    <source>
        <dbReference type="ARBA" id="ARBA00022840"/>
    </source>
</evidence>
<dbReference type="AlphaFoldDB" id="A0A432ZPZ9"/>
<dbReference type="PRINTS" id="PR00344">
    <property type="entry name" value="BCTRLSENSOR"/>
</dbReference>
<name>A0A432ZPZ9_9GAMM</name>
<evidence type="ECO:0000256" key="3">
    <source>
        <dbReference type="ARBA" id="ARBA00012438"/>
    </source>
</evidence>
<proteinExistence type="predicted"/>
<dbReference type="Gene3D" id="1.10.287.130">
    <property type="match status" value="1"/>
</dbReference>
<dbReference type="InterPro" id="IPR036097">
    <property type="entry name" value="HisK_dim/P_sf"/>
</dbReference>
<comment type="catalytic activity">
    <reaction evidence="1">
        <text>ATP + protein L-histidine = ADP + protein N-phospho-L-histidine.</text>
        <dbReference type="EC" id="2.7.13.3"/>
    </reaction>
</comment>
<dbReference type="InterPro" id="IPR003660">
    <property type="entry name" value="HAMP_dom"/>
</dbReference>
<dbReference type="SUPFAM" id="SSF47384">
    <property type="entry name" value="Homodimeric domain of signal transducing histidine kinase"/>
    <property type="match status" value="1"/>
</dbReference>
<evidence type="ECO:0000256" key="4">
    <source>
        <dbReference type="ARBA" id="ARBA00022475"/>
    </source>
</evidence>
<evidence type="ECO:0000256" key="10">
    <source>
        <dbReference type="SAM" id="Phobius"/>
    </source>
</evidence>
<dbReference type="SMART" id="SM00304">
    <property type="entry name" value="HAMP"/>
    <property type="match status" value="1"/>
</dbReference>
<keyword evidence="9" id="KW-0067">ATP-binding</keyword>
<dbReference type="EC" id="2.7.13.3" evidence="3"/>
<dbReference type="Pfam" id="PF00672">
    <property type="entry name" value="HAMP"/>
    <property type="match status" value="1"/>
</dbReference>
<protein>
    <recommendedName>
        <fullName evidence="3">histidine kinase</fullName>
        <ecNumber evidence="3">2.7.13.3</ecNumber>
    </recommendedName>
</protein>
<dbReference type="SUPFAM" id="SSF158472">
    <property type="entry name" value="HAMP domain-like"/>
    <property type="match status" value="1"/>
</dbReference>
<accession>A0A432ZPZ9</accession>
<evidence type="ECO:0000313" key="14">
    <source>
        <dbReference type="Proteomes" id="UP000287996"/>
    </source>
</evidence>
<dbReference type="GO" id="GO:0005886">
    <property type="term" value="C:plasma membrane"/>
    <property type="evidence" value="ECO:0007669"/>
    <property type="project" value="UniProtKB-SubCell"/>
</dbReference>
<sequence>MKPRRTRWYRSLSLRLLVLFWVLLFITASSGYLLAVWKSAPPKPEPLSDDIRNTLQPLLSDFNTFQSMLPGRLVAGDYRVAAKLSAQGPQRLLIDEGMQVNYGSMLLPMLESEKAQQLALTEWLFVGPFSLEGTRLILARPLKASELYDKEQLERQTQDARAYTLIIGSGLFALLLGFWLVRPIKRLIGATREIAKGSLEPTLKRLPKRGDEIGELARALQTTARDLAISRDAQRRLLSDVSHELRSPMARMQVAVDLGEPEDAESNPHWQQLRRDIDRLSQIIDRILSLSRLENGLVELEKQPLDLAKLVDQLIDDLSYADSEAEKRLQRIGGDNLLVNSDAELLRLIIENLSRNALHYSDGKVQIQLQDGAEEYQISIRDHGPGVDEQTLAKLFTPFYRGDPARNHKAGVGLGLALSQRATRVLGGEINAANHPQGGLQVTIRLPLD</sequence>
<evidence type="ECO:0000259" key="12">
    <source>
        <dbReference type="PROSITE" id="PS50885"/>
    </source>
</evidence>
<keyword evidence="10" id="KW-1133">Transmembrane helix</keyword>
<dbReference type="InterPro" id="IPR003594">
    <property type="entry name" value="HATPase_dom"/>
</dbReference>
<dbReference type="PANTHER" id="PTHR44936:SF10">
    <property type="entry name" value="SENSOR PROTEIN RSTB"/>
    <property type="match status" value="1"/>
</dbReference>
<comment type="subcellular location">
    <subcellularLocation>
        <location evidence="2">Cell membrane</location>
        <topology evidence="2">Multi-pass membrane protein</topology>
    </subcellularLocation>
</comment>
<dbReference type="SMART" id="SM00387">
    <property type="entry name" value="HATPase_c"/>
    <property type="match status" value="1"/>
</dbReference>
<dbReference type="PANTHER" id="PTHR44936">
    <property type="entry name" value="SENSOR PROTEIN CREC"/>
    <property type="match status" value="1"/>
</dbReference>
<keyword evidence="7" id="KW-0547">Nucleotide-binding</keyword>
<evidence type="ECO:0000256" key="7">
    <source>
        <dbReference type="ARBA" id="ARBA00022741"/>
    </source>
</evidence>
<dbReference type="CDD" id="cd00082">
    <property type="entry name" value="HisKA"/>
    <property type="match status" value="1"/>
</dbReference>